<dbReference type="Pfam" id="PF00488">
    <property type="entry name" value="MutS_V"/>
    <property type="match status" value="1"/>
</dbReference>
<dbReference type="SMART" id="SM00534">
    <property type="entry name" value="MUTSac"/>
    <property type="match status" value="1"/>
</dbReference>
<dbReference type="InterPro" id="IPR007860">
    <property type="entry name" value="DNA_mmatch_repair_MutS_con_dom"/>
</dbReference>
<feature type="compositionally biased region" description="Basic residues" evidence="8">
    <location>
        <begin position="129"/>
        <end position="138"/>
    </location>
</feature>
<dbReference type="InterPro" id="IPR007861">
    <property type="entry name" value="DNA_mismatch_repair_MutS_clamp"/>
</dbReference>
<dbReference type="GO" id="GO:0005634">
    <property type="term" value="C:nucleus"/>
    <property type="evidence" value="ECO:0007669"/>
    <property type="project" value="TreeGrafter"/>
</dbReference>
<dbReference type="InterPro" id="IPR007696">
    <property type="entry name" value="DNA_mismatch_repair_MutS_core"/>
</dbReference>
<dbReference type="InterPro" id="IPR027417">
    <property type="entry name" value="P-loop_NTPase"/>
</dbReference>
<dbReference type="GO" id="GO:0043504">
    <property type="term" value="P:mitochondrial DNA repair"/>
    <property type="evidence" value="ECO:0007669"/>
    <property type="project" value="TreeGrafter"/>
</dbReference>
<dbReference type="PANTHER" id="PTHR11361">
    <property type="entry name" value="DNA MISMATCH REPAIR PROTEIN MUTS FAMILY MEMBER"/>
    <property type="match status" value="1"/>
</dbReference>
<dbReference type="SMART" id="SM00533">
    <property type="entry name" value="MUTSd"/>
    <property type="match status" value="1"/>
</dbReference>
<reference evidence="10" key="1">
    <citation type="submission" date="2020-01" db="EMBL/GenBank/DDBJ databases">
        <title>Development of genomics and gene disruption for Polysphondylium violaceum indicates a role for the polyketide synthase stlB in stalk morphogenesis.</title>
        <authorList>
            <person name="Narita B."/>
            <person name="Kawabe Y."/>
            <person name="Kin K."/>
            <person name="Saito T."/>
            <person name="Gibbs R."/>
            <person name="Kuspa A."/>
            <person name="Muzny D."/>
            <person name="Queller D."/>
            <person name="Richards S."/>
            <person name="Strassman J."/>
            <person name="Sucgang R."/>
            <person name="Worley K."/>
            <person name="Schaap P."/>
        </authorList>
    </citation>
    <scope>NUCLEOTIDE SEQUENCE</scope>
    <source>
        <strain evidence="10">QSvi11</strain>
    </source>
</reference>
<dbReference type="InterPro" id="IPR036678">
    <property type="entry name" value="MutS_con_dom_sf"/>
</dbReference>
<keyword evidence="11" id="KW-1185">Reference proteome</keyword>
<evidence type="ECO:0000256" key="5">
    <source>
        <dbReference type="ARBA" id="ARBA00023125"/>
    </source>
</evidence>
<dbReference type="AlphaFoldDB" id="A0A8J4V6R2"/>
<evidence type="ECO:0000256" key="3">
    <source>
        <dbReference type="ARBA" id="ARBA00022763"/>
    </source>
</evidence>
<evidence type="ECO:0000256" key="7">
    <source>
        <dbReference type="RuleBase" id="RU003756"/>
    </source>
</evidence>
<keyword evidence="4" id="KW-0067">ATP-binding</keyword>
<keyword evidence="6 7" id="KW-0234">DNA repair</keyword>
<dbReference type="SUPFAM" id="SSF48334">
    <property type="entry name" value="DNA repair protein MutS, domain III"/>
    <property type="match status" value="1"/>
</dbReference>
<comment type="similarity">
    <text evidence="1 7">Belongs to the DNA mismatch repair MutS family.</text>
</comment>
<gene>
    <name evidence="10" type="ORF">CYY_005565</name>
</gene>
<comment type="function">
    <text evidence="7">Component of the post-replicative DNA mismatch repair system (MMR).</text>
</comment>
<dbReference type="InterPro" id="IPR017261">
    <property type="entry name" value="DNA_mismatch_repair_MutS/MSH"/>
</dbReference>
<proteinExistence type="inferred from homology"/>
<name>A0A8J4V6R2_9MYCE</name>
<dbReference type="PANTHER" id="PTHR11361:SF34">
    <property type="entry name" value="DNA MISMATCH REPAIR PROTEIN MSH1, MITOCHONDRIAL"/>
    <property type="match status" value="1"/>
</dbReference>
<dbReference type="NCBIfam" id="TIGR01070">
    <property type="entry name" value="mutS1"/>
    <property type="match status" value="1"/>
</dbReference>
<feature type="region of interest" description="Disordered" evidence="8">
    <location>
        <begin position="70"/>
        <end position="94"/>
    </location>
</feature>
<dbReference type="GO" id="GO:0140664">
    <property type="term" value="F:ATP-dependent DNA damage sensor activity"/>
    <property type="evidence" value="ECO:0007669"/>
    <property type="project" value="InterPro"/>
</dbReference>
<dbReference type="Gene3D" id="1.10.1420.10">
    <property type="match status" value="2"/>
</dbReference>
<dbReference type="SUPFAM" id="SSF55271">
    <property type="entry name" value="DNA repair protein MutS, domain I"/>
    <property type="match status" value="1"/>
</dbReference>
<dbReference type="EMBL" id="AJWJ01000225">
    <property type="protein sequence ID" value="KAF2073124.1"/>
    <property type="molecule type" value="Genomic_DNA"/>
</dbReference>
<dbReference type="GO" id="GO:0006298">
    <property type="term" value="P:mismatch repair"/>
    <property type="evidence" value="ECO:0007669"/>
    <property type="project" value="InterPro"/>
</dbReference>
<dbReference type="Pfam" id="PF05192">
    <property type="entry name" value="MutS_III"/>
    <property type="match status" value="1"/>
</dbReference>
<evidence type="ECO:0000256" key="2">
    <source>
        <dbReference type="ARBA" id="ARBA00022741"/>
    </source>
</evidence>
<dbReference type="SUPFAM" id="SSF52540">
    <property type="entry name" value="P-loop containing nucleoside triphosphate hydrolases"/>
    <property type="match status" value="1"/>
</dbReference>
<dbReference type="Pfam" id="PF05188">
    <property type="entry name" value="MutS_II"/>
    <property type="match status" value="1"/>
</dbReference>
<dbReference type="Gene3D" id="3.30.420.110">
    <property type="entry name" value="MutS, connector domain"/>
    <property type="match status" value="1"/>
</dbReference>
<dbReference type="GO" id="GO:0005524">
    <property type="term" value="F:ATP binding"/>
    <property type="evidence" value="ECO:0007669"/>
    <property type="project" value="UniProtKB-KW"/>
</dbReference>
<feature type="compositionally biased region" description="Basic and acidic residues" evidence="8">
    <location>
        <begin position="151"/>
        <end position="163"/>
    </location>
</feature>
<evidence type="ECO:0000256" key="8">
    <source>
        <dbReference type="SAM" id="MobiDB-lite"/>
    </source>
</evidence>
<dbReference type="NCBIfam" id="NF003810">
    <property type="entry name" value="PRK05399.1"/>
    <property type="match status" value="1"/>
</dbReference>
<dbReference type="InterPro" id="IPR036187">
    <property type="entry name" value="DNA_mismatch_repair_MutS_sf"/>
</dbReference>
<dbReference type="InterPro" id="IPR016151">
    <property type="entry name" value="DNA_mismatch_repair_MutS_N"/>
</dbReference>
<dbReference type="Gene3D" id="3.40.1170.10">
    <property type="entry name" value="DNA repair protein MutS, domain I"/>
    <property type="match status" value="1"/>
</dbReference>
<feature type="domain" description="DNA mismatch repair proteins mutS family" evidence="9">
    <location>
        <begin position="895"/>
        <end position="911"/>
    </location>
</feature>
<dbReference type="Gene3D" id="3.40.50.300">
    <property type="entry name" value="P-loop containing nucleotide triphosphate hydrolases"/>
    <property type="match status" value="1"/>
</dbReference>
<comment type="caution">
    <text evidence="10">The sequence shown here is derived from an EMBL/GenBank/DDBJ whole genome shotgun (WGS) entry which is preliminary data.</text>
</comment>
<accession>A0A8J4V6R2</accession>
<feature type="region of interest" description="Disordered" evidence="8">
    <location>
        <begin position="125"/>
        <end position="167"/>
    </location>
</feature>
<evidence type="ECO:0000256" key="1">
    <source>
        <dbReference type="ARBA" id="ARBA00006271"/>
    </source>
</evidence>
<dbReference type="SUPFAM" id="SSF53150">
    <property type="entry name" value="DNA repair protein MutS, domain II"/>
    <property type="match status" value="1"/>
</dbReference>
<keyword evidence="5 7" id="KW-0238">DNA-binding</keyword>
<dbReference type="Pfam" id="PF01624">
    <property type="entry name" value="MutS_I"/>
    <property type="match status" value="1"/>
</dbReference>
<protein>
    <recommendedName>
        <fullName evidence="9">DNA mismatch repair proteins mutS family domain-containing protein</fullName>
    </recommendedName>
</protein>
<dbReference type="InterPro" id="IPR007695">
    <property type="entry name" value="DNA_mismatch_repair_MutS-lik_N"/>
</dbReference>
<dbReference type="OrthoDB" id="10252754at2759"/>
<dbReference type="GO" id="GO:0030983">
    <property type="term" value="F:mismatched DNA binding"/>
    <property type="evidence" value="ECO:0007669"/>
    <property type="project" value="InterPro"/>
</dbReference>
<keyword evidence="3 7" id="KW-0227">DNA damage</keyword>
<dbReference type="PROSITE" id="PS00486">
    <property type="entry name" value="DNA_MISMATCH_REPAIR_2"/>
    <property type="match status" value="1"/>
</dbReference>
<evidence type="ECO:0000256" key="6">
    <source>
        <dbReference type="ARBA" id="ARBA00023204"/>
    </source>
</evidence>
<dbReference type="InterPro" id="IPR005748">
    <property type="entry name" value="DNA_mismatch_repair_MutS"/>
</dbReference>
<organism evidence="10 11">
    <name type="scientific">Polysphondylium violaceum</name>
    <dbReference type="NCBI Taxonomy" id="133409"/>
    <lineage>
        <taxon>Eukaryota</taxon>
        <taxon>Amoebozoa</taxon>
        <taxon>Evosea</taxon>
        <taxon>Eumycetozoa</taxon>
        <taxon>Dictyostelia</taxon>
        <taxon>Dictyosteliales</taxon>
        <taxon>Dictyosteliaceae</taxon>
        <taxon>Polysphondylium</taxon>
    </lineage>
</organism>
<sequence>MLLVKRSIILNKNNNNISQCSSLISYFTNSYNNSRFYSTGDNNEQQQKKVVRIVSSKKSVSSVSSVPSFISLRNNSNSSNSSSTLKETTTTTTSVVTNKISKETIDHFVPLNNIDLSSSPSIFSTDVKKKTRKSKGKQRGAEQDESSVKINDQEEHREKEQQQKESSINTYYYNQDSERIDLIDKGKDTPIIKQYKEFKSKHPNSILLFRLGDFYEMLFQDAIVASKILGIALTCKGGRADTPMCGVPSHSVDVHLQKLIKSGQTIAICDQVEDAMTAKLRGGIITRQVTRVITPGTLFEDNLLNNSQNNFLCNFLPIDMDFSALDNAYTFKNERFSISWLDISTGHFFISETTFDSLPSELSRISPNEILLPRSLIVHPQFGKLLKQYHVTTDYNDSFYFANTQSKFTQTFGDDIDLLATFSQQQLNSSGSILNYIFKTQIGQIPHLYLPQLFNNQQSMFIDYSTMSSLEITKTYSGHRKGTLLDSIDKTLTSPGSRLLYSRIQSPSLNYNEIKSRLNMVEFFYNNTGLVYEIRKLLTKCLDLERCLQRVYIGKAGPKDLSAIGATLAFCCQISQSLSRVLRNEKSIDPVLSQCLAKLDESKYEELLDELSAALVDNPPFSTSDGGFIEKGYSKKLDQLLLFKDHSREMVQSITDKHRVHLNFPALKIKHNQTQGYYFEILSQQRDKIPSDFIHVQTLSSHLRYKSKELNEVQEKINIAAFESLQEEQSIFNDLCKLVLKFGEQIKEASQALAIIDVSSSLGLLSKERVYTRPTIVLDNVLHIVNGRHPTVELSMINGGTFIGNDCNVGMGKDKLWLITGPNMGGKSTFLRQNALIILMAQMGCFVPADYAEIGITDAIFSRVGSSDDLSNDKSTFMVEMIETAAILRKSTPKSFVIMDEVGRGTSTLDGLSIAQSVVEHLVQENKCRTLFATHYHELTNTFTGNESIKNYALAVQEQDDEILFTHKILPGVANKSYGIFCAKLAGLPDRVIQRSQSILSNFENNKKQ</sequence>
<evidence type="ECO:0000259" key="9">
    <source>
        <dbReference type="PROSITE" id="PS00486"/>
    </source>
</evidence>
<dbReference type="InterPro" id="IPR000432">
    <property type="entry name" value="DNA_mismatch_repair_MutS_C"/>
</dbReference>
<dbReference type="Proteomes" id="UP000695562">
    <property type="component" value="Unassembled WGS sequence"/>
</dbReference>
<evidence type="ECO:0000313" key="11">
    <source>
        <dbReference type="Proteomes" id="UP000695562"/>
    </source>
</evidence>
<keyword evidence="2 7" id="KW-0547">Nucleotide-binding</keyword>
<dbReference type="PIRSF" id="PIRSF037677">
    <property type="entry name" value="DNA_mis_repair_Msh6"/>
    <property type="match status" value="1"/>
</dbReference>
<dbReference type="InterPro" id="IPR045076">
    <property type="entry name" value="MutS"/>
</dbReference>
<evidence type="ECO:0000313" key="10">
    <source>
        <dbReference type="EMBL" id="KAF2073124.1"/>
    </source>
</evidence>
<dbReference type="FunFam" id="3.40.50.300:FF:001238">
    <property type="entry name" value="DNA mismatch repair protein"/>
    <property type="match status" value="1"/>
</dbReference>
<evidence type="ECO:0000256" key="4">
    <source>
        <dbReference type="ARBA" id="ARBA00022840"/>
    </source>
</evidence>
<dbReference type="Pfam" id="PF05190">
    <property type="entry name" value="MutS_IV"/>
    <property type="match status" value="1"/>
</dbReference>
<dbReference type="GO" id="GO:0005739">
    <property type="term" value="C:mitochondrion"/>
    <property type="evidence" value="ECO:0007669"/>
    <property type="project" value="TreeGrafter"/>
</dbReference>